<dbReference type="Gene3D" id="1.10.287.1100">
    <property type="entry name" value="Sporulation inhibitor A"/>
    <property type="match status" value="1"/>
</dbReference>
<proteinExistence type="predicted"/>
<dbReference type="Pfam" id="PF08970">
    <property type="entry name" value="Sda"/>
    <property type="match status" value="1"/>
</dbReference>
<sequence length="41" mass="4761">MQYLTDDALTNAYNEAIEMKLDKSFLSLLKKEILNRGIEVK</sequence>
<dbReference type="InterPro" id="IPR036916">
    <property type="entry name" value="Sda_sf"/>
</dbReference>
<keyword evidence="1" id="KW-0649">Protein kinase inhibitor</keyword>
<dbReference type="RefSeq" id="WP_390364136.1">
    <property type="nucleotide sequence ID" value="NZ_JBHTKJ010000065.1"/>
</dbReference>
<dbReference type="GO" id="GO:0004860">
    <property type="term" value="F:protein kinase inhibitor activity"/>
    <property type="evidence" value="ECO:0007669"/>
    <property type="project" value="UniProtKB-KW"/>
</dbReference>
<dbReference type="SUPFAM" id="SSF100985">
    <property type="entry name" value="Sporulation inhibitor Sda"/>
    <property type="match status" value="1"/>
</dbReference>
<dbReference type="Proteomes" id="UP001597040">
    <property type="component" value="Unassembled WGS sequence"/>
</dbReference>
<dbReference type="EMBL" id="JBHTKJ010000065">
    <property type="protein sequence ID" value="MFD1040244.1"/>
    <property type="molecule type" value="Genomic_DNA"/>
</dbReference>
<comment type="caution">
    <text evidence="1">The sequence shown here is derived from an EMBL/GenBank/DDBJ whole genome shotgun (WGS) entry which is preliminary data.</text>
</comment>
<gene>
    <name evidence="1" type="primary">sda</name>
    <name evidence="1" type="ORF">ACFQ3N_17870</name>
</gene>
<evidence type="ECO:0000313" key="1">
    <source>
        <dbReference type="EMBL" id="MFD1040244.1"/>
    </source>
</evidence>
<accession>A0ABW3LSC8</accession>
<keyword evidence="2" id="KW-1185">Reference proteome</keyword>
<protein>
    <submittedName>
        <fullName evidence="1">Sporulation histidine kinase inhibitor Sda</fullName>
    </submittedName>
</protein>
<evidence type="ECO:0000313" key="2">
    <source>
        <dbReference type="Proteomes" id="UP001597040"/>
    </source>
</evidence>
<organism evidence="1 2">
    <name type="scientific">Virgibacillus byunsanensis</name>
    <dbReference type="NCBI Taxonomy" id="570945"/>
    <lineage>
        <taxon>Bacteria</taxon>
        <taxon>Bacillati</taxon>
        <taxon>Bacillota</taxon>
        <taxon>Bacilli</taxon>
        <taxon>Bacillales</taxon>
        <taxon>Bacillaceae</taxon>
        <taxon>Virgibacillus</taxon>
    </lineage>
</organism>
<dbReference type="InterPro" id="IPR015064">
    <property type="entry name" value="Sda"/>
</dbReference>
<name>A0ABW3LSC8_9BACI</name>
<reference evidence="2" key="1">
    <citation type="journal article" date="2019" name="Int. J. Syst. Evol. Microbiol.">
        <title>The Global Catalogue of Microorganisms (GCM) 10K type strain sequencing project: providing services to taxonomists for standard genome sequencing and annotation.</title>
        <authorList>
            <consortium name="The Broad Institute Genomics Platform"/>
            <consortium name="The Broad Institute Genome Sequencing Center for Infectious Disease"/>
            <person name="Wu L."/>
            <person name="Ma J."/>
        </authorList>
    </citation>
    <scope>NUCLEOTIDE SEQUENCE [LARGE SCALE GENOMIC DNA]</scope>
    <source>
        <strain evidence="2">CCUG 56754</strain>
    </source>
</reference>